<protein>
    <recommendedName>
        <fullName evidence="4">Oxidoreductase</fullName>
    </recommendedName>
</protein>
<dbReference type="GO" id="GO:0016616">
    <property type="term" value="F:oxidoreductase activity, acting on the CH-OH group of donors, NAD or NADP as acceptor"/>
    <property type="evidence" value="ECO:0007669"/>
    <property type="project" value="TreeGrafter"/>
</dbReference>
<dbReference type="GeneID" id="25280133"/>
<dbReference type="RefSeq" id="XP_013259880.1">
    <property type="nucleotide sequence ID" value="XM_013404426.1"/>
</dbReference>
<name>A0A072PP89_9EURO</name>
<dbReference type="Pfam" id="PF00106">
    <property type="entry name" value="adh_short"/>
    <property type="match status" value="1"/>
</dbReference>
<dbReference type="SUPFAM" id="SSF51735">
    <property type="entry name" value="NAD(P)-binding Rossmann-fold domains"/>
    <property type="match status" value="1"/>
</dbReference>
<comment type="similarity">
    <text evidence="1">Belongs to the short-chain dehydrogenases/reductases (SDR) family.</text>
</comment>
<evidence type="ECO:0000313" key="3">
    <source>
        <dbReference type="Proteomes" id="UP000027920"/>
    </source>
</evidence>
<gene>
    <name evidence="2" type="ORF">A1O9_05207</name>
</gene>
<dbReference type="Gene3D" id="3.40.50.720">
    <property type="entry name" value="NAD(P)-binding Rossmann-like Domain"/>
    <property type="match status" value="1"/>
</dbReference>
<dbReference type="InterPro" id="IPR052184">
    <property type="entry name" value="SDR_enzymes"/>
</dbReference>
<sequence length="253" mass="26844">MASYLITGAGRGLGLELATQLSKQSQDQVSIVFAATRSKDPSDGLKKLIDASSGRVAHILLPVTDTAGIAAAVPKLESYLGSNGLDVLINNAGVLPSTPGGTSAMTDLRETFEINVQAVHNTIVALLPLIQKSKLKKVVNISTTLGSLTKAGIYVWAPAPAYKITKAALNMLTLQYAQDFAKEGVTFLAISPGWLKTDMGSQAADLEVDVGAKEVIRIIQENGIESSGKFLNIHVPGWEDKTPNNYDGKDVPW</sequence>
<dbReference type="AlphaFoldDB" id="A0A072PP89"/>
<reference evidence="2 3" key="1">
    <citation type="submission" date="2013-03" db="EMBL/GenBank/DDBJ databases">
        <title>The Genome Sequence of Exophiala aquamarina CBS 119918.</title>
        <authorList>
            <consortium name="The Broad Institute Genomics Platform"/>
            <person name="Cuomo C."/>
            <person name="de Hoog S."/>
            <person name="Gorbushina A."/>
            <person name="Walker B."/>
            <person name="Young S.K."/>
            <person name="Zeng Q."/>
            <person name="Gargeya S."/>
            <person name="Fitzgerald M."/>
            <person name="Haas B."/>
            <person name="Abouelleil A."/>
            <person name="Allen A.W."/>
            <person name="Alvarado L."/>
            <person name="Arachchi H.M."/>
            <person name="Berlin A.M."/>
            <person name="Chapman S.B."/>
            <person name="Gainer-Dewar J."/>
            <person name="Goldberg J."/>
            <person name="Griggs A."/>
            <person name="Gujja S."/>
            <person name="Hansen M."/>
            <person name="Howarth C."/>
            <person name="Imamovic A."/>
            <person name="Ireland A."/>
            <person name="Larimer J."/>
            <person name="McCowan C."/>
            <person name="Murphy C."/>
            <person name="Pearson M."/>
            <person name="Poon T.W."/>
            <person name="Priest M."/>
            <person name="Roberts A."/>
            <person name="Saif S."/>
            <person name="Shea T."/>
            <person name="Sisk P."/>
            <person name="Sykes S."/>
            <person name="Wortman J."/>
            <person name="Nusbaum C."/>
            <person name="Birren B."/>
        </authorList>
    </citation>
    <scope>NUCLEOTIDE SEQUENCE [LARGE SCALE GENOMIC DNA]</scope>
    <source>
        <strain evidence="2 3">CBS 119918</strain>
    </source>
</reference>
<dbReference type="PRINTS" id="PR00080">
    <property type="entry name" value="SDRFAMILY"/>
</dbReference>
<organism evidence="2 3">
    <name type="scientific">Exophiala aquamarina CBS 119918</name>
    <dbReference type="NCBI Taxonomy" id="1182545"/>
    <lineage>
        <taxon>Eukaryota</taxon>
        <taxon>Fungi</taxon>
        <taxon>Dikarya</taxon>
        <taxon>Ascomycota</taxon>
        <taxon>Pezizomycotina</taxon>
        <taxon>Eurotiomycetes</taxon>
        <taxon>Chaetothyriomycetidae</taxon>
        <taxon>Chaetothyriales</taxon>
        <taxon>Herpotrichiellaceae</taxon>
        <taxon>Exophiala</taxon>
    </lineage>
</organism>
<dbReference type="InterPro" id="IPR002347">
    <property type="entry name" value="SDR_fam"/>
</dbReference>
<dbReference type="VEuPathDB" id="FungiDB:A1O9_05207"/>
<dbReference type="Proteomes" id="UP000027920">
    <property type="component" value="Unassembled WGS sequence"/>
</dbReference>
<evidence type="ECO:0000256" key="1">
    <source>
        <dbReference type="RuleBase" id="RU000363"/>
    </source>
</evidence>
<dbReference type="OrthoDB" id="7289984at2759"/>
<dbReference type="CDD" id="cd05325">
    <property type="entry name" value="carb_red_sniffer_like_SDR_c"/>
    <property type="match status" value="1"/>
</dbReference>
<evidence type="ECO:0008006" key="4">
    <source>
        <dbReference type="Google" id="ProtNLM"/>
    </source>
</evidence>
<proteinExistence type="inferred from homology"/>
<dbReference type="InterPro" id="IPR036291">
    <property type="entry name" value="NAD(P)-bd_dom_sf"/>
</dbReference>
<dbReference type="EMBL" id="AMGV01000004">
    <property type="protein sequence ID" value="KEF57290.1"/>
    <property type="molecule type" value="Genomic_DNA"/>
</dbReference>
<dbReference type="HOGENOM" id="CLU_010194_9_1_1"/>
<accession>A0A072PP89</accession>
<keyword evidence="3" id="KW-1185">Reference proteome</keyword>
<dbReference type="PRINTS" id="PR00081">
    <property type="entry name" value="GDHRDH"/>
</dbReference>
<evidence type="ECO:0000313" key="2">
    <source>
        <dbReference type="EMBL" id="KEF57290.1"/>
    </source>
</evidence>
<dbReference type="PANTHER" id="PTHR45458:SF1">
    <property type="entry name" value="SHORT CHAIN DEHYDROGENASE"/>
    <property type="match status" value="1"/>
</dbReference>
<comment type="caution">
    <text evidence="2">The sequence shown here is derived from an EMBL/GenBank/DDBJ whole genome shotgun (WGS) entry which is preliminary data.</text>
</comment>
<dbReference type="PANTHER" id="PTHR45458">
    <property type="entry name" value="SHORT-CHAIN DEHYDROGENASE/REDUCTASE SDR"/>
    <property type="match status" value="1"/>
</dbReference>